<name>A0A7W7YNR6_9BACT</name>
<dbReference type="AlphaFoldDB" id="A0A7W7YNR6"/>
<dbReference type="InterPro" id="IPR028098">
    <property type="entry name" value="Glyco_trans_4-like_N"/>
</dbReference>
<dbReference type="GO" id="GO:0009103">
    <property type="term" value="P:lipopolysaccharide biosynthetic process"/>
    <property type="evidence" value="ECO:0007669"/>
    <property type="project" value="TreeGrafter"/>
</dbReference>
<dbReference type="PANTHER" id="PTHR46401">
    <property type="entry name" value="GLYCOSYLTRANSFERASE WBBK-RELATED"/>
    <property type="match status" value="1"/>
</dbReference>
<dbReference type="Proteomes" id="UP000534294">
    <property type="component" value="Unassembled WGS sequence"/>
</dbReference>
<dbReference type="RefSeq" id="WP_184211494.1">
    <property type="nucleotide sequence ID" value="NZ_JACHIF010000009.1"/>
</dbReference>
<dbReference type="Gene3D" id="3.40.50.2000">
    <property type="entry name" value="Glycogen Phosphorylase B"/>
    <property type="match status" value="2"/>
</dbReference>
<evidence type="ECO:0000313" key="4">
    <source>
        <dbReference type="Proteomes" id="UP000534294"/>
    </source>
</evidence>
<dbReference type="PANTHER" id="PTHR46401:SF2">
    <property type="entry name" value="GLYCOSYLTRANSFERASE WBBK-RELATED"/>
    <property type="match status" value="1"/>
</dbReference>
<evidence type="ECO:0000259" key="2">
    <source>
        <dbReference type="Pfam" id="PF13439"/>
    </source>
</evidence>
<proteinExistence type="predicted"/>
<dbReference type="CDD" id="cd03809">
    <property type="entry name" value="GT4_MtfB-like"/>
    <property type="match status" value="1"/>
</dbReference>
<gene>
    <name evidence="3" type="ORF">HNQ64_003853</name>
</gene>
<protein>
    <submittedName>
        <fullName evidence="3">Glycosyltransferase involved in cell wall biosynthesis</fullName>
    </submittedName>
</protein>
<feature type="domain" description="Glycosyltransferase subfamily 4-like N-terminal" evidence="2">
    <location>
        <begin position="56"/>
        <end position="163"/>
    </location>
</feature>
<evidence type="ECO:0000256" key="1">
    <source>
        <dbReference type="ARBA" id="ARBA00022679"/>
    </source>
</evidence>
<dbReference type="GO" id="GO:0016757">
    <property type="term" value="F:glycosyltransferase activity"/>
    <property type="evidence" value="ECO:0007669"/>
    <property type="project" value="TreeGrafter"/>
</dbReference>
<comment type="caution">
    <text evidence="3">The sequence shown here is derived from an EMBL/GenBank/DDBJ whole genome shotgun (WGS) entry which is preliminary data.</text>
</comment>
<reference evidence="3 4" key="1">
    <citation type="submission" date="2020-08" db="EMBL/GenBank/DDBJ databases">
        <title>Genomic Encyclopedia of Type Strains, Phase IV (KMG-IV): sequencing the most valuable type-strain genomes for metagenomic binning, comparative biology and taxonomic classification.</title>
        <authorList>
            <person name="Goeker M."/>
        </authorList>
    </citation>
    <scope>NUCLEOTIDE SEQUENCE [LARGE SCALE GENOMIC DNA]</scope>
    <source>
        <strain evidence="3 4">DSM 12251</strain>
    </source>
</reference>
<organism evidence="3 4">
    <name type="scientific">Prosthecobacter dejongeii</name>
    <dbReference type="NCBI Taxonomy" id="48465"/>
    <lineage>
        <taxon>Bacteria</taxon>
        <taxon>Pseudomonadati</taxon>
        <taxon>Verrucomicrobiota</taxon>
        <taxon>Verrucomicrobiia</taxon>
        <taxon>Verrucomicrobiales</taxon>
        <taxon>Verrucomicrobiaceae</taxon>
        <taxon>Prosthecobacter</taxon>
    </lineage>
</organism>
<accession>A0A7W7YNR6</accession>
<evidence type="ECO:0000313" key="3">
    <source>
        <dbReference type="EMBL" id="MBB5039578.1"/>
    </source>
</evidence>
<keyword evidence="4" id="KW-1185">Reference proteome</keyword>
<dbReference type="SUPFAM" id="SSF53756">
    <property type="entry name" value="UDP-Glycosyltransferase/glycogen phosphorylase"/>
    <property type="match status" value="1"/>
</dbReference>
<dbReference type="Pfam" id="PF13692">
    <property type="entry name" value="Glyco_trans_1_4"/>
    <property type="match status" value="1"/>
</dbReference>
<keyword evidence="1 3" id="KW-0808">Transferase</keyword>
<dbReference type="Pfam" id="PF13439">
    <property type="entry name" value="Glyco_transf_4"/>
    <property type="match status" value="1"/>
</dbReference>
<sequence>MTSLARIHLAPAHPCMGWVSMNRYWQALRAESAGDTDVQSLVTEGPLEAPAASRLKRQWIRRIAYPWQVRSKVQNGVLHVLDHSFADLLSQVPSAVKTVVTVHDLIPLTDPGDLTLAQQQRFQKTVRWVAKADRVVCVSQHTAGEVQRLLRVATDKLKVLPNGASKLPEADARMAQRLASLPPYIFSVGGTSPRKNLPFLIPLVKQLAERGQRATVVRAGALLDLALASAIREQGDLIELGPVDDDELAAAYAAAALTLVPSTQEGFGLPVLEAMQAGCPVVYSLATSLPEVAGKAGLGFELTDIHAAASHCWRILTDAEVRVQCRIAGLERAAQFTWRSHWRGLRTLYEELLKA</sequence>
<dbReference type="EMBL" id="JACHIF010000009">
    <property type="protein sequence ID" value="MBB5039578.1"/>
    <property type="molecule type" value="Genomic_DNA"/>
</dbReference>